<dbReference type="HOGENOM" id="CLU_010808_0_0_9"/>
<proteinExistence type="predicted"/>
<dbReference type="PANTHER" id="PTHR43034:SF2">
    <property type="entry name" value="ION-TRANSLOCATING OXIDOREDUCTASE COMPLEX SUBUNIT C"/>
    <property type="match status" value="1"/>
</dbReference>
<dbReference type="PANTHER" id="PTHR43034">
    <property type="entry name" value="ION-TRANSLOCATING OXIDOREDUCTASE COMPLEX SUBUNIT C"/>
    <property type="match status" value="1"/>
</dbReference>
<dbReference type="Pfam" id="PF01512">
    <property type="entry name" value="Complex1_51K"/>
    <property type="match status" value="1"/>
</dbReference>
<evidence type="ECO:0000256" key="4">
    <source>
        <dbReference type="ARBA" id="ARBA00022737"/>
    </source>
</evidence>
<dbReference type="AlphaFoldDB" id="I4A4E3"/>
<accession>I4A4E3</accession>
<evidence type="ECO:0000256" key="1">
    <source>
        <dbReference type="ARBA" id="ARBA00022448"/>
    </source>
</evidence>
<keyword evidence="6" id="KW-0408">Iron</keyword>
<dbReference type="Pfam" id="PF13534">
    <property type="entry name" value="Fer4_17"/>
    <property type="match status" value="1"/>
</dbReference>
<dbReference type="InterPro" id="IPR010208">
    <property type="entry name" value="Ion_transpt_RnfC/RsxC"/>
</dbReference>
<dbReference type="RefSeq" id="WP_014792324.1">
    <property type="nucleotide sequence ID" value="NC_018017.1"/>
</dbReference>
<keyword evidence="1" id="KW-0813">Transport</keyword>
<keyword evidence="12" id="KW-1185">Reference proteome</keyword>
<dbReference type="eggNOG" id="COG4656">
    <property type="taxonomic scope" value="Bacteria"/>
</dbReference>
<evidence type="ECO:0000313" key="11">
    <source>
        <dbReference type="EMBL" id="AFL98827.1"/>
    </source>
</evidence>
<dbReference type="STRING" id="756499.Desde_0359"/>
<dbReference type="Proteomes" id="UP000006053">
    <property type="component" value="Chromosome"/>
</dbReference>
<keyword evidence="5" id="KW-0249">Electron transport</keyword>
<gene>
    <name evidence="11" type="ordered locus">Desde_0359</name>
</gene>
<dbReference type="PIRSF" id="PIRSF036408">
    <property type="entry name" value="PduS_prd"/>
    <property type="match status" value="1"/>
</dbReference>
<feature type="domain" description="RnfC Barrel sandwich hybrid" evidence="10">
    <location>
        <begin position="376"/>
        <end position="437"/>
    </location>
</feature>
<keyword evidence="2" id="KW-0004">4Fe-4S</keyword>
<dbReference type="GO" id="GO:0046872">
    <property type="term" value="F:metal ion binding"/>
    <property type="evidence" value="ECO:0007669"/>
    <property type="project" value="UniProtKB-KW"/>
</dbReference>
<dbReference type="SUPFAM" id="SSF46548">
    <property type="entry name" value="alpha-helical ferredoxin"/>
    <property type="match status" value="1"/>
</dbReference>
<reference evidence="11 12" key="2">
    <citation type="journal article" date="2015" name="J. Bacteriol.">
        <title>Genomic, proteomic, and biochemical analysis of the organohalide respiratory pathway in Desulfitobacterium dehalogenans.</title>
        <authorList>
            <person name="Kruse T."/>
            <person name="van de Pas B.A."/>
            <person name="Atteia A."/>
            <person name="Krab K."/>
            <person name="Hagen W.R."/>
            <person name="Goodwin L."/>
            <person name="Chain P."/>
            <person name="Boeren S."/>
            <person name="Maphosa F."/>
            <person name="Schraa G."/>
            <person name="de Vos W.M."/>
            <person name="van der Oost J."/>
            <person name="Smidt H."/>
            <person name="Stams A.J."/>
        </authorList>
    </citation>
    <scope>NUCLEOTIDE SEQUENCE [LARGE SCALE GENOMIC DNA]</scope>
    <source>
        <strain evidence="12">ATCC 51507 / DSM 9161 / JW/IU-DC1</strain>
    </source>
</reference>
<dbReference type="InterPro" id="IPR037225">
    <property type="entry name" value="Nuo51_FMN-bd_sf"/>
</dbReference>
<evidence type="ECO:0000259" key="8">
    <source>
        <dbReference type="Pfam" id="PF01512"/>
    </source>
</evidence>
<reference evidence="12" key="1">
    <citation type="submission" date="2012-06" db="EMBL/GenBank/DDBJ databases">
        <title>Complete sequence of Desulfitobacterium dehalogenans ATCC 51507.</title>
        <authorList>
            <person name="Lucas S."/>
            <person name="Han J."/>
            <person name="Lapidus A."/>
            <person name="Cheng J.-F."/>
            <person name="Goodwin L."/>
            <person name="Pitluck S."/>
            <person name="Peters L."/>
            <person name="Ovchinnikova G."/>
            <person name="Teshima H."/>
            <person name="Detter J.C."/>
            <person name="Han C."/>
            <person name="Tapia R."/>
            <person name="Land M."/>
            <person name="Hauser L."/>
            <person name="Kyrpides N."/>
            <person name="Ivanova N."/>
            <person name="Pagani I."/>
            <person name="Kruse T."/>
            <person name="de Vos W.M."/>
            <person name="Smidt H."/>
            <person name="Woyke T."/>
        </authorList>
    </citation>
    <scope>NUCLEOTIDE SEQUENCE [LARGE SCALE GENOMIC DNA]</scope>
    <source>
        <strain evidence="12">ATCC 51507 / DSM 9161 / JW/IU-DC1</strain>
    </source>
</reference>
<dbReference type="GO" id="GO:0016020">
    <property type="term" value="C:membrane"/>
    <property type="evidence" value="ECO:0007669"/>
    <property type="project" value="InterPro"/>
</dbReference>
<evidence type="ECO:0000259" key="9">
    <source>
        <dbReference type="Pfam" id="PF10531"/>
    </source>
</evidence>
<evidence type="ECO:0000259" key="10">
    <source>
        <dbReference type="Pfam" id="PF13375"/>
    </source>
</evidence>
<dbReference type="InterPro" id="IPR019554">
    <property type="entry name" value="Soluble_ligand-bd"/>
</dbReference>
<organism evidence="11 12">
    <name type="scientific">Desulfitobacterium dehalogenans (strain ATCC 51507 / DSM 9161 / JW/IU-DC1)</name>
    <dbReference type="NCBI Taxonomy" id="756499"/>
    <lineage>
        <taxon>Bacteria</taxon>
        <taxon>Bacillati</taxon>
        <taxon>Bacillota</taxon>
        <taxon>Clostridia</taxon>
        <taxon>Eubacteriales</taxon>
        <taxon>Desulfitobacteriaceae</taxon>
        <taxon>Desulfitobacterium</taxon>
    </lineage>
</organism>
<dbReference type="InterPro" id="IPR017900">
    <property type="entry name" value="4Fe4S_Fe_S_CS"/>
</dbReference>
<dbReference type="SUPFAM" id="SSF142019">
    <property type="entry name" value="Nqo1 FMN-binding domain-like"/>
    <property type="match status" value="1"/>
</dbReference>
<keyword evidence="3" id="KW-0479">Metal-binding</keyword>
<dbReference type="GO" id="GO:0051539">
    <property type="term" value="F:4 iron, 4 sulfur cluster binding"/>
    <property type="evidence" value="ECO:0007669"/>
    <property type="project" value="UniProtKB-KW"/>
</dbReference>
<dbReference type="InterPro" id="IPR009051">
    <property type="entry name" value="Helical_ferredxn"/>
</dbReference>
<dbReference type="Pfam" id="PF10531">
    <property type="entry name" value="SLBB"/>
    <property type="match status" value="1"/>
</dbReference>
<evidence type="ECO:0000256" key="2">
    <source>
        <dbReference type="ARBA" id="ARBA00022485"/>
    </source>
</evidence>
<evidence type="ECO:0000313" key="12">
    <source>
        <dbReference type="Proteomes" id="UP000006053"/>
    </source>
</evidence>
<dbReference type="Pfam" id="PF13375">
    <property type="entry name" value="RnfC_N"/>
    <property type="match status" value="1"/>
</dbReference>
<dbReference type="Gene3D" id="3.40.50.11540">
    <property type="entry name" value="NADH-ubiquinone oxidoreductase 51kDa subunit"/>
    <property type="match status" value="1"/>
</dbReference>
<evidence type="ECO:0000256" key="3">
    <source>
        <dbReference type="ARBA" id="ARBA00022723"/>
    </source>
</evidence>
<name>I4A4E3_DESDJ</name>
<evidence type="ECO:0000256" key="5">
    <source>
        <dbReference type="ARBA" id="ARBA00022982"/>
    </source>
</evidence>
<dbReference type="OrthoDB" id="9767754at2"/>
<sequence length="444" mass="48008">MREELIQKIKEAGVVGAGGAGFPTHVKVAAKAQIVIVNGAECEPLLRVDQQLMASQAAKVVMGLEIVMSITGAGEGIIALKSKYKDAIAALEKEIAGKPIRIHILNDFYPAGDEHLIVYESTGRLIPQGGIPLKVDCIVNNVETLINIVDAVAGKPVTDTYLTITGEVNQPMTIKLPIGTSIIAALGFAGYHDLEHMKIIEGGPMMGNIVDDVAQPITKTTKGLILLPQDHPLIKSKTLPSDKVLRQSRVSCMQCRYCTDLCPRYLLGHKIEPHKMMLMVKHLQGDENTMKMAFSCSECGVCEQYACIMGLSPRAVNAMLKHELSKMGIKPDPSPANRTVDPLRKHRKIPIKRLISRLALTQYDQSAPLNEQNYPVHNVAIKLCQHIGAPCKPSVKVGSKVKKGDAIAFPPTNGIGACLHASIDGVVKKITNSIFISSSEGSEK</sequence>
<evidence type="ECO:0000256" key="6">
    <source>
        <dbReference type="ARBA" id="ARBA00023004"/>
    </source>
</evidence>
<dbReference type="InterPro" id="IPR026902">
    <property type="entry name" value="RnfC_N"/>
</dbReference>
<evidence type="ECO:0000256" key="7">
    <source>
        <dbReference type="ARBA" id="ARBA00023014"/>
    </source>
</evidence>
<dbReference type="GO" id="GO:0009055">
    <property type="term" value="F:electron transfer activity"/>
    <property type="evidence" value="ECO:0007669"/>
    <property type="project" value="InterPro"/>
</dbReference>
<dbReference type="EMBL" id="CP003348">
    <property type="protein sequence ID" value="AFL98827.1"/>
    <property type="molecule type" value="Genomic_DNA"/>
</dbReference>
<dbReference type="SUPFAM" id="SSF142984">
    <property type="entry name" value="Nqo1 middle domain-like"/>
    <property type="match status" value="1"/>
</dbReference>
<keyword evidence="11" id="KW-0830">Ubiquinone</keyword>
<feature type="domain" description="Soluble ligand binding" evidence="9">
    <location>
        <begin position="162"/>
        <end position="207"/>
    </location>
</feature>
<dbReference type="PROSITE" id="PS00198">
    <property type="entry name" value="4FE4S_FER_1"/>
    <property type="match status" value="1"/>
</dbReference>
<protein>
    <submittedName>
        <fullName evidence="11">Putative NADH:ubiquinone oxidoreductase, subunit RnfC</fullName>
    </submittedName>
</protein>
<dbReference type="Gene3D" id="1.10.1060.10">
    <property type="entry name" value="Alpha-helical ferredoxin"/>
    <property type="match status" value="1"/>
</dbReference>
<keyword evidence="4" id="KW-0677">Repeat</keyword>
<dbReference type="InterPro" id="IPR011538">
    <property type="entry name" value="Nuo51_FMN-bd"/>
</dbReference>
<dbReference type="KEGG" id="ddh:Desde_0359"/>
<keyword evidence="7" id="KW-0411">Iron-sulfur</keyword>
<dbReference type="InterPro" id="IPR017054">
    <property type="entry name" value="PduS"/>
</dbReference>
<feature type="domain" description="NADH-ubiquinone oxidoreductase 51kDa subunit FMN-binding" evidence="8">
    <location>
        <begin position="9"/>
        <end position="149"/>
    </location>
</feature>